<dbReference type="PANTHER" id="PTHR46102">
    <property type="entry name" value="AXIN"/>
    <property type="match status" value="1"/>
</dbReference>
<keyword evidence="3" id="KW-0597">Phosphoprotein</keyword>
<feature type="region of interest" description="Disordered" evidence="8">
    <location>
        <begin position="1"/>
        <end position="90"/>
    </location>
</feature>
<feature type="compositionally biased region" description="Basic and acidic residues" evidence="8">
    <location>
        <begin position="708"/>
        <end position="717"/>
    </location>
</feature>
<dbReference type="InterPro" id="IPR024066">
    <property type="entry name" value="RGS_subdom1/3"/>
</dbReference>
<feature type="compositionally biased region" description="Low complexity" evidence="8">
    <location>
        <begin position="858"/>
        <end position="875"/>
    </location>
</feature>
<dbReference type="GO" id="GO:0031625">
    <property type="term" value="F:ubiquitin protein ligase binding"/>
    <property type="evidence" value="ECO:0007669"/>
    <property type="project" value="TreeGrafter"/>
</dbReference>
<dbReference type="SMART" id="SM00021">
    <property type="entry name" value="DAX"/>
    <property type="match status" value="1"/>
</dbReference>
<keyword evidence="4 7" id="KW-0879">Wnt signaling pathway</keyword>
<feature type="compositionally biased region" description="Low complexity" evidence="8">
    <location>
        <begin position="246"/>
        <end position="263"/>
    </location>
</feature>
<evidence type="ECO:0000313" key="12">
    <source>
        <dbReference type="RefSeq" id="XP_013402826.1"/>
    </source>
</evidence>
<dbReference type="GO" id="GO:0008013">
    <property type="term" value="F:beta-catenin binding"/>
    <property type="evidence" value="ECO:0007669"/>
    <property type="project" value="TreeGrafter"/>
</dbReference>
<feature type="region of interest" description="Disordered" evidence="8">
    <location>
        <begin position="246"/>
        <end position="274"/>
    </location>
</feature>
<protein>
    <submittedName>
        <fullName evidence="12">Axin-1 isoform X2</fullName>
    </submittedName>
</protein>
<dbReference type="GeneID" id="106168343"/>
<dbReference type="Pfam" id="PF00615">
    <property type="entry name" value="RGS"/>
    <property type="match status" value="1"/>
</dbReference>
<evidence type="ECO:0000259" key="9">
    <source>
        <dbReference type="PROSITE" id="PS50132"/>
    </source>
</evidence>
<dbReference type="GO" id="GO:0090090">
    <property type="term" value="P:negative regulation of canonical Wnt signaling pathway"/>
    <property type="evidence" value="ECO:0007669"/>
    <property type="project" value="InterPro"/>
</dbReference>
<dbReference type="Gene3D" id="1.10.196.10">
    <property type="match status" value="1"/>
</dbReference>
<evidence type="ECO:0000313" key="11">
    <source>
        <dbReference type="Proteomes" id="UP000085678"/>
    </source>
</evidence>
<dbReference type="Proteomes" id="UP000085678">
    <property type="component" value="Unplaced"/>
</dbReference>
<feature type="compositionally biased region" description="Basic and acidic residues" evidence="8">
    <location>
        <begin position="607"/>
        <end position="625"/>
    </location>
</feature>
<evidence type="ECO:0000256" key="5">
    <source>
        <dbReference type="ARBA" id="ARBA00022765"/>
    </source>
</evidence>
<reference evidence="12" key="1">
    <citation type="submission" date="2025-08" db="UniProtKB">
        <authorList>
            <consortium name="RefSeq"/>
        </authorList>
    </citation>
    <scope>IDENTIFICATION</scope>
    <source>
        <tissue evidence="12">Gonads</tissue>
    </source>
</reference>
<dbReference type="InterPro" id="IPR016137">
    <property type="entry name" value="RGS"/>
</dbReference>
<dbReference type="GO" id="GO:0016055">
    <property type="term" value="P:Wnt signaling pathway"/>
    <property type="evidence" value="ECO:0007669"/>
    <property type="project" value="UniProtKB-KW"/>
</dbReference>
<feature type="compositionally biased region" description="Low complexity" evidence="8">
    <location>
        <begin position="35"/>
        <end position="44"/>
    </location>
</feature>
<keyword evidence="11" id="KW-1185">Reference proteome</keyword>
<keyword evidence="2" id="KW-0963">Cytoplasm</keyword>
<evidence type="ECO:0000256" key="4">
    <source>
        <dbReference type="ARBA" id="ARBA00022687"/>
    </source>
</evidence>
<organism evidence="11 12">
    <name type="scientific">Lingula anatina</name>
    <name type="common">Brachiopod</name>
    <name type="synonym">Lingula unguis</name>
    <dbReference type="NCBI Taxonomy" id="7574"/>
    <lineage>
        <taxon>Eukaryota</taxon>
        <taxon>Metazoa</taxon>
        <taxon>Spiralia</taxon>
        <taxon>Lophotrochozoa</taxon>
        <taxon>Brachiopoda</taxon>
        <taxon>Linguliformea</taxon>
        <taxon>Lingulata</taxon>
        <taxon>Lingulida</taxon>
        <taxon>Linguloidea</taxon>
        <taxon>Lingulidae</taxon>
        <taxon>Lingula</taxon>
    </lineage>
</organism>
<dbReference type="InterPro" id="IPR038207">
    <property type="entry name" value="DIX_dom_sf"/>
</dbReference>
<dbReference type="GO" id="GO:0060090">
    <property type="term" value="F:molecular adaptor activity"/>
    <property type="evidence" value="ECO:0007669"/>
    <property type="project" value="TreeGrafter"/>
</dbReference>
<accession>A0A1S3IXW8</accession>
<dbReference type="GO" id="GO:0005634">
    <property type="term" value="C:nucleus"/>
    <property type="evidence" value="ECO:0007669"/>
    <property type="project" value="TreeGrafter"/>
</dbReference>
<evidence type="ECO:0000256" key="3">
    <source>
        <dbReference type="ARBA" id="ARBA00022553"/>
    </source>
</evidence>
<feature type="region of interest" description="Disordered" evidence="8">
    <location>
        <begin position="819"/>
        <end position="875"/>
    </location>
</feature>
<feature type="region of interest" description="Disordered" evidence="8">
    <location>
        <begin position="506"/>
        <end position="573"/>
    </location>
</feature>
<dbReference type="AlphaFoldDB" id="A0A1S3IXW8"/>
<sequence>MSIEVHQFVNDSGGHKFTETAPRPPVPGEENELQSNGGHSTRSSGSHKSHASHKSHSSSKSLKSDVSHSPAGTPRRSNLDKGGGSLTNSNKDLNAEEIEAPLGFEPEGSAANSPPFTETPPYLNWAKNFNLLLGDADGVKLFREFLEQEQTVNLLDFWFAVNGLKKQEKAQETQIIKLIYKKYIRGDTGIQLSGEIRKEIQDKIANKKDIDGAIFDSAQAEVEDIMRNETYQTFLKSDLYVQYLQNGGESPKGGSSNSSGSNSARPLSVAGPLPTLHEDSELLAESIPQTTVPIPLTTKSLTATRNTRLDSGFPPFKRPEAVAGLYLQPGGRVPHPYHVSYAPVSAQDSELQSLSSDALTDDTMSLTDSSVDGIPPNRRYWRRHRKQMQRSAAQNRDTALSTHLIPRTERIKDFKERNIAETDPHRFASMLIEKLKKVERERDMQEEFNKKMTLISEGEESEIELVPKTAMASNPVFTMLMAQATQEQSDLDNSQSILDEHCSRIWDSSTGQTPSRSPGKQTPSRSKSPERAHRRSSGIGAATSLPGTMNRPKTKKDRGDHMSMVSCDSGVSSQEHQAVYYDQDTKTRHVHHYHHYYHNMHSGKPRQHLEHHAEQRSMAHFHGDQTARSVGDNSGMDLSRGRTRDSGSKRSGSKKSIDASSADLQCDSGVSGVDQPPVPDLTNPANEKVMNWILENEKIRQSASTNTDSERSTERSSSKRSHHSKPSSSNAQQPHRQSAGSKSKPPVQYNVSRSGSLDRSGISSVINAQLAPMHVGRPSQPFAQDPSMPLLPPPNATTQLEEARRRLENEAHARQLAKELAKGSRTCNTGMPVGRQKYPASSSVPPTHPLASMQQQVASGADRPSSAPAPGPATSVPVVAASGTSSQEVTVVGYYFCSEPIPYRTQLPGKSVTLAQFKSLLTKKGNYRYFFKCASDEFETGVVHVEVINDNAILPLYEGKVVAKVEKVE</sequence>
<keyword evidence="5" id="KW-0013">ADP-ribosylation</keyword>
<dbReference type="GO" id="GO:0019901">
    <property type="term" value="F:protein kinase binding"/>
    <property type="evidence" value="ECO:0007669"/>
    <property type="project" value="TreeGrafter"/>
</dbReference>
<dbReference type="Pfam" id="PF16646">
    <property type="entry name" value="AXIN1_TNKS_BD"/>
    <property type="match status" value="1"/>
</dbReference>
<dbReference type="PROSITE" id="PS50841">
    <property type="entry name" value="DIX"/>
    <property type="match status" value="1"/>
</dbReference>
<feature type="domain" description="RGS" evidence="9">
    <location>
        <begin position="128"/>
        <end position="244"/>
    </location>
</feature>
<dbReference type="RefSeq" id="XP_013402826.1">
    <property type="nucleotide sequence ID" value="XM_013547372.1"/>
</dbReference>
<dbReference type="InterPro" id="IPR036305">
    <property type="entry name" value="RGS_sf"/>
</dbReference>
<dbReference type="PROSITE" id="PS50132">
    <property type="entry name" value="RGS"/>
    <property type="match status" value="1"/>
</dbReference>
<proteinExistence type="predicted"/>
<evidence type="ECO:0000256" key="1">
    <source>
        <dbReference type="ARBA" id="ARBA00004496"/>
    </source>
</evidence>
<dbReference type="InterPro" id="IPR001158">
    <property type="entry name" value="DIX"/>
</dbReference>
<dbReference type="InterPro" id="IPR029071">
    <property type="entry name" value="Ubiquitin-like_domsf"/>
</dbReference>
<dbReference type="SMART" id="SM00315">
    <property type="entry name" value="RGS"/>
    <property type="match status" value="1"/>
</dbReference>
<dbReference type="InterPro" id="IPR014936">
    <property type="entry name" value="Axin_b-cat-bd"/>
</dbReference>
<dbReference type="GO" id="GO:0048468">
    <property type="term" value="P:cell development"/>
    <property type="evidence" value="ECO:0007669"/>
    <property type="project" value="TreeGrafter"/>
</dbReference>
<gene>
    <name evidence="12" type="primary">LOC106168343</name>
</gene>
<feature type="compositionally biased region" description="Polar residues" evidence="8">
    <location>
        <begin position="506"/>
        <end position="526"/>
    </location>
</feature>
<feature type="compositionally biased region" description="Polar residues" evidence="8">
    <location>
        <begin position="749"/>
        <end position="760"/>
    </location>
</feature>
<dbReference type="SUPFAM" id="SSF54236">
    <property type="entry name" value="Ubiquitin-like"/>
    <property type="match status" value="1"/>
</dbReference>
<feature type="region of interest" description="Disordered" evidence="8">
    <location>
        <begin position="603"/>
        <end position="684"/>
    </location>
</feature>
<keyword evidence="6" id="KW-0832">Ubl conjugation</keyword>
<dbReference type="InterPro" id="IPR043581">
    <property type="entry name" value="Axin-like"/>
</dbReference>
<dbReference type="PRINTS" id="PR01301">
    <property type="entry name" value="RGSPROTEIN"/>
</dbReference>
<dbReference type="InterPro" id="IPR044926">
    <property type="entry name" value="RGS_subdomain_2"/>
</dbReference>
<evidence type="ECO:0000256" key="6">
    <source>
        <dbReference type="ARBA" id="ARBA00022843"/>
    </source>
</evidence>
<dbReference type="Pfam" id="PF00778">
    <property type="entry name" value="DIX"/>
    <property type="match status" value="1"/>
</dbReference>
<dbReference type="PANTHER" id="PTHR46102:SF2">
    <property type="entry name" value="AXIN"/>
    <property type="match status" value="1"/>
</dbReference>
<feature type="compositionally biased region" description="Basic residues" evidence="8">
    <location>
        <begin position="45"/>
        <end position="57"/>
    </location>
</feature>
<comment type="subcellular location">
    <subcellularLocation>
        <location evidence="1">Cytoplasm</location>
    </subcellularLocation>
</comment>
<evidence type="ECO:0000256" key="2">
    <source>
        <dbReference type="ARBA" id="ARBA00022490"/>
    </source>
</evidence>
<dbReference type="GO" id="GO:0005886">
    <property type="term" value="C:plasma membrane"/>
    <property type="evidence" value="ECO:0007669"/>
    <property type="project" value="TreeGrafter"/>
</dbReference>
<feature type="region of interest" description="Disordered" evidence="8">
    <location>
        <begin position="775"/>
        <end position="802"/>
    </location>
</feature>
<dbReference type="Gene3D" id="2.40.240.130">
    <property type="match status" value="1"/>
</dbReference>
<dbReference type="InterPro" id="IPR032101">
    <property type="entry name" value="Axin_TNKS-bd"/>
</dbReference>
<dbReference type="GO" id="GO:0030877">
    <property type="term" value="C:beta-catenin destruction complex"/>
    <property type="evidence" value="ECO:0007669"/>
    <property type="project" value="TreeGrafter"/>
</dbReference>
<dbReference type="Gene3D" id="1.10.167.10">
    <property type="entry name" value="Regulator of G-protein Signalling 4, domain 2"/>
    <property type="match status" value="1"/>
</dbReference>
<dbReference type="OrthoDB" id="10007451at2759"/>
<evidence type="ECO:0000256" key="8">
    <source>
        <dbReference type="SAM" id="MobiDB-lite"/>
    </source>
</evidence>
<feature type="compositionally biased region" description="Basic and acidic residues" evidence="8">
    <location>
        <begin position="639"/>
        <end position="648"/>
    </location>
</feature>
<name>A0A1S3IXW8_LINAN</name>
<evidence type="ECO:0000256" key="7">
    <source>
        <dbReference type="PROSITE-ProRule" id="PRU00069"/>
    </source>
</evidence>
<feature type="compositionally biased region" description="Polar residues" evidence="8">
    <location>
        <begin position="731"/>
        <end position="741"/>
    </location>
</feature>
<feature type="domain" description="DIX" evidence="10">
    <location>
        <begin position="887"/>
        <end position="969"/>
    </location>
</feature>
<dbReference type="GO" id="GO:0032436">
    <property type="term" value="P:positive regulation of proteasomal ubiquitin-dependent protein catabolic process"/>
    <property type="evidence" value="ECO:0007669"/>
    <property type="project" value="TreeGrafter"/>
</dbReference>
<dbReference type="SUPFAM" id="SSF48097">
    <property type="entry name" value="Regulator of G-protein signaling, RGS"/>
    <property type="match status" value="1"/>
</dbReference>
<dbReference type="GO" id="GO:0005737">
    <property type="term" value="C:cytoplasm"/>
    <property type="evidence" value="ECO:0007669"/>
    <property type="project" value="UniProtKB-SubCell"/>
</dbReference>
<feature type="region of interest" description="Disordered" evidence="8">
    <location>
        <begin position="698"/>
        <end position="760"/>
    </location>
</feature>
<evidence type="ECO:0000259" key="10">
    <source>
        <dbReference type="PROSITE" id="PS50841"/>
    </source>
</evidence>
<dbReference type="Pfam" id="PF08833">
    <property type="entry name" value="Axin_b-cat_bind"/>
    <property type="match status" value="1"/>
</dbReference>